<feature type="region of interest" description="Disordered" evidence="1">
    <location>
        <begin position="93"/>
        <end position="112"/>
    </location>
</feature>
<evidence type="ECO:0000313" key="2">
    <source>
        <dbReference type="Proteomes" id="UP000079169"/>
    </source>
</evidence>
<dbReference type="Pfam" id="PF15684">
    <property type="entry name" value="AROS"/>
    <property type="match status" value="1"/>
</dbReference>
<keyword evidence="2" id="KW-1185">Reference proteome</keyword>
<dbReference type="Proteomes" id="UP000079169">
    <property type="component" value="Unplaced"/>
</dbReference>
<sequence>MSTALVKRSLQLLEESGTETEHQQIKYTKKTKRNAGDVRKAVPLQIEKLKQSIAQKSQVDVQKKVRLLLKSDKPIRAKRSVDLLNQLTQKRVVTKKSEKKNKKDKKKESKGSVFTEEDFARLAAELGT</sequence>
<dbReference type="GeneID" id="103509444"/>
<reference evidence="3" key="1">
    <citation type="submission" date="2025-08" db="UniProtKB">
        <authorList>
            <consortium name="RefSeq"/>
        </authorList>
    </citation>
    <scope>IDENTIFICATION</scope>
</reference>
<organism evidence="2 3">
    <name type="scientific">Diaphorina citri</name>
    <name type="common">Asian citrus psyllid</name>
    <dbReference type="NCBI Taxonomy" id="121845"/>
    <lineage>
        <taxon>Eukaryota</taxon>
        <taxon>Metazoa</taxon>
        <taxon>Ecdysozoa</taxon>
        <taxon>Arthropoda</taxon>
        <taxon>Hexapoda</taxon>
        <taxon>Insecta</taxon>
        <taxon>Pterygota</taxon>
        <taxon>Neoptera</taxon>
        <taxon>Paraneoptera</taxon>
        <taxon>Hemiptera</taxon>
        <taxon>Sternorrhyncha</taxon>
        <taxon>Psylloidea</taxon>
        <taxon>Psyllidae</taxon>
        <taxon>Diaphorininae</taxon>
        <taxon>Diaphorina</taxon>
    </lineage>
</organism>
<feature type="compositionally biased region" description="Basic residues" evidence="1">
    <location>
        <begin position="93"/>
        <end position="105"/>
    </location>
</feature>
<evidence type="ECO:0000256" key="1">
    <source>
        <dbReference type="SAM" id="MobiDB-lite"/>
    </source>
</evidence>
<dbReference type="PaxDb" id="121845-A0A1S3D1D7"/>
<gene>
    <name evidence="3" type="primary">LOC103509444</name>
</gene>
<evidence type="ECO:0000313" key="3">
    <source>
        <dbReference type="RefSeq" id="XP_008472285.1"/>
    </source>
</evidence>
<dbReference type="AlphaFoldDB" id="A0A1S3D1D7"/>
<name>A0A1S3D1D7_DIACI</name>
<dbReference type="InterPro" id="IPR023262">
    <property type="entry name" value="AROS"/>
</dbReference>
<protein>
    <submittedName>
        <fullName evidence="3">Active regulator of SIRT1-like</fullName>
    </submittedName>
</protein>
<proteinExistence type="predicted"/>
<dbReference type="RefSeq" id="XP_008472285.1">
    <property type="nucleotide sequence ID" value="XM_008474063.3"/>
</dbReference>
<accession>A0A1S3D1D7</accession>
<feature type="region of interest" description="Disordered" evidence="1">
    <location>
        <begin position="16"/>
        <end position="36"/>
    </location>
</feature>
<dbReference type="KEGG" id="dci:103509444"/>